<organism evidence="3 4">
    <name type="scientific">Pseudonocardia eucalypti</name>
    <dbReference type="NCBI Taxonomy" id="648755"/>
    <lineage>
        <taxon>Bacteria</taxon>
        <taxon>Bacillati</taxon>
        <taxon>Actinomycetota</taxon>
        <taxon>Actinomycetes</taxon>
        <taxon>Pseudonocardiales</taxon>
        <taxon>Pseudonocardiaceae</taxon>
        <taxon>Pseudonocardia</taxon>
    </lineage>
</organism>
<dbReference type="Proteomes" id="UP001428817">
    <property type="component" value="Unassembled WGS sequence"/>
</dbReference>
<feature type="region of interest" description="Disordered" evidence="1">
    <location>
        <begin position="83"/>
        <end position="136"/>
    </location>
</feature>
<keyword evidence="4" id="KW-1185">Reference proteome</keyword>
<evidence type="ECO:0000259" key="2">
    <source>
        <dbReference type="PROSITE" id="PS50206"/>
    </source>
</evidence>
<dbReference type="EMBL" id="BAABJP010000049">
    <property type="protein sequence ID" value="GAA5171576.1"/>
    <property type="molecule type" value="Genomic_DNA"/>
</dbReference>
<dbReference type="CDD" id="cd00158">
    <property type="entry name" value="RHOD"/>
    <property type="match status" value="1"/>
</dbReference>
<name>A0ABP9R576_9PSEU</name>
<dbReference type="SUPFAM" id="SSF52821">
    <property type="entry name" value="Rhodanese/Cell cycle control phosphatase"/>
    <property type="match status" value="1"/>
</dbReference>
<gene>
    <name evidence="3" type="ORF">GCM10023321_70310</name>
</gene>
<feature type="compositionally biased region" description="Low complexity" evidence="1">
    <location>
        <begin position="114"/>
        <end position="128"/>
    </location>
</feature>
<accession>A0ABP9R576</accession>
<dbReference type="InterPro" id="IPR001763">
    <property type="entry name" value="Rhodanese-like_dom"/>
</dbReference>
<dbReference type="Gene3D" id="3.40.250.10">
    <property type="entry name" value="Rhodanese-like domain"/>
    <property type="match status" value="1"/>
</dbReference>
<proteinExistence type="predicted"/>
<evidence type="ECO:0000313" key="3">
    <source>
        <dbReference type="EMBL" id="GAA5171576.1"/>
    </source>
</evidence>
<protein>
    <recommendedName>
        <fullName evidence="2">Rhodanese domain-containing protein</fullName>
    </recommendedName>
</protein>
<dbReference type="InterPro" id="IPR036873">
    <property type="entry name" value="Rhodanese-like_dom_sf"/>
</dbReference>
<evidence type="ECO:0000256" key="1">
    <source>
        <dbReference type="SAM" id="MobiDB-lite"/>
    </source>
</evidence>
<reference evidence="4" key="1">
    <citation type="journal article" date="2019" name="Int. J. Syst. Evol. Microbiol.">
        <title>The Global Catalogue of Microorganisms (GCM) 10K type strain sequencing project: providing services to taxonomists for standard genome sequencing and annotation.</title>
        <authorList>
            <consortium name="The Broad Institute Genomics Platform"/>
            <consortium name="The Broad Institute Genome Sequencing Center for Infectious Disease"/>
            <person name="Wu L."/>
            <person name="Ma J."/>
        </authorList>
    </citation>
    <scope>NUCLEOTIDE SEQUENCE [LARGE SCALE GENOMIC DNA]</scope>
    <source>
        <strain evidence="4">JCM 18303</strain>
    </source>
</reference>
<feature type="domain" description="Rhodanese" evidence="2">
    <location>
        <begin position="66"/>
        <end position="87"/>
    </location>
</feature>
<sequence length="150" mass="16343">MATSREGTTIYYRLADGPHGDVTALYAHLRAVATERMPDVQAARDRYLGPDDTEHITRDELLRRAQAGQVTVLDVRPAAEYTAGHVPARSASPSTNSPNYPPTRKSSLTAEARTAYSPTTPCASSPTTNRPAQRLTDGILEWRLNNLPVA</sequence>
<dbReference type="PROSITE" id="PS50206">
    <property type="entry name" value="RHODANESE_3"/>
    <property type="match status" value="1"/>
</dbReference>
<comment type="caution">
    <text evidence="3">The sequence shown here is derived from an EMBL/GenBank/DDBJ whole genome shotgun (WGS) entry which is preliminary data.</text>
</comment>
<evidence type="ECO:0000313" key="4">
    <source>
        <dbReference type="Proteomes" id="UP001428817"/>
    </source>
</evidence>
<dbReference type="Pfam" id="PF00581">
    <property type="entry name" value="Rhodanese"/>
    <property type="match status" value="1"/>
</dbReference>